<proteinExistence type="predicted"/>
<evidence type="ECO:0000313" key="2">
    <source>
        <dbReference type="EMBL" id="CAA0813966.1"/>
    </source>
</evidence>
<feature type="compositionally biased region" description="Basic and acidic residues" evidence="1">
    <location>
        <begin position="1"/>
        <end position="15"/>
    </location>
</feature>
<feature type="region of interest" description="Disordered" evidence="1">
    <location>
        <begin position="1"/>
        <end position="30"/>
    </location>
</feature>
<keyword evidence="3" id="KW-1185">Reference proteome</keyword>
<name>A0A9N7MTN1_STRHE</name>
<evidence type="ECO:0000313" key="3">
    <source>
        <dbReference type="Proteomes" id="UP001153555"/>
    </source>
</evidence>
<dbReference type="PANTHER" id="PTHR33647:SF5">
    <property type="entry name" value="OS01G0793900 PROTEIN"/>
    <property type="match status" value="1"/>
</dbReference>
<sequence>MGNCIRKESSEHWGGDDWGSFGSGETSNTIIGASPARTEVKIRISKKQLKHLLGKGDSEEDIMARLIQIGGDWPAADRRTWTPALGSIPESP</sequence>
<evidence type="ECO:0000256" key="1">
    <source>
        <dbReference type="SAM" id="MobiDB-lite"/>
    </source>
</evidence>
<dbReference type="AlphaFoldDB" id="A0A9N7MTN1"/>
<gene>
    <name evidence="2" type="ORF">SHERM_14300</name>
</gene>
<comment type="caution">
    <text evidence="2">The sequence shown here is derived from an EMBL/GenBank/DDBJ whole genome shotgun (WGS) entry which is preliminary data.</text>
</comment>
<accession>A0A9N7MTN1</accession>
<dbReference type="OrthoDB" id="610799at2759"/>
<protein>
    <submittedName>
        <fullName evidence="2">Expression of the gene is downregulated in the presence of paraquat- an inducer of photoxidative stress</fullName>
    </submittedName>
</protein>
<organism evidence="2 3">
    <name type="scientific">Striga hermonthica</name>
    <name type="common">Purple witchweed</name>
    <name type="synonym">Buchnera hermonthica</name>
    <dbReference type="NCBI Taxonomy" id="68872"/>
    <lineage>
        <taxon>Eukaryota</taxon>
        <taxon>Viridiplantae</taxon>
        <taxon>Streptophyta</taxon>
        <taxon>Embryophyta</taxon>
        <taxon>Tracheophyta</taxon>
        <taxon>Spermatophyta</taxon>
        <taxon>Magnoliopsida</taxon>
        <taxon>eudicotyledons</taxon>
        <taxon>Gunneridae</taxon>
        <taxon>Pentapetalae</taxon>
        <taxon>asterids</taxon>
        <taxon>lamiids</taxon>
        <taxon>Lamiales</taxon>
        <taxon>Orobanchaceae</taxon>
        <taxon>Buchnereae</taxon>
        <taxon>Striga</taxon>
    </lineage>
</organism>
<dbReference type="Proteomes" id="UP001153555">
    <property type="component" value="Unassembled WGS sequence"/>
</dbReference>
<dbReference type="PANTHER" id="PTHR33647">
    <property type="entry name" value="OS01G0793900 PROTEIN"/>
    <property type="match status" value="1"/>
</dbReference>
<reference evidence="2" key="1">
    <citation type="submission" date="2019-12" db="EMBL/GenBank/DDBJ databases">
        <authorList>
            <person name="Scholes J."/>
        </authorList>
    </citation>
    <scope>NUCLEOTIDE SEQUENCE</scope>
</reference>
<dbReference type="EMBL" id="CACSLK010012206">
    <property type="protein sequence ID" value="CAA0813966.1"/>
    <property type="molecule type" value="Genomic_DNA"/>
</dbReference>